<dbReference type="Pfam" id="PF00028">
    <property type="entry name" value="Cadherin"/>
    <property type="match status" value="1"/>
</dbReference>
<dbReference type="EMBL" id="VXAE01000161">
    <property type="protein sequence ID" value="NXJ31362.1"/>
    <property type="molecule type" value="Genomic_DNA"/>
</dbReference>
<evidence type="ECO:0000313" key="14">
    <source>
        <dbReference type="EMBL" id="NXJ31362.1"/>
    </source>
</evidence>
<evidence type="ECO:0000256" key="7">
    <source>
        <dbReference type="ARBA" id="ARBA00022889"/>
    </source>
</evidence>
<feature type="domain" description="Cadherin" evidence="13">
    <location>
        <begin position="144"/>
        <end position="231"/>
    </location>
</feature>
<dbReference type="InterPro" id="IPR002126">
    <property type="entry name" value="Cadherin-like_dom"/>
</dbReference>
<evidence type="ECO:0000256" key="1">
    <source>
        <dbReference type="ARBA" id="ARBA00004167"/>
    </source>
</evidence>
<dbReference type="CDD" id="cd11304">
    <property type="entry name" value="Cadherin_repeat"/>
    <property type="match status" value="3"/>
</dbReference>
<dbReference type="FunFam" id="2.60.40.60:FF:000197">
    <property type="entry name" value="FAT atypical cadherin 2"/>
    <property type="match status" value="1"/>
</dbReference>
<evidence type="ECO:0000256" key="11">
    <source>
        <dbReference type="ARBA" id="ARBA00023180"/>
    </source>
</evidence>
<gene>
    <name evidence="14" type="primary">Fat2_0</name>
    <name evidence="14" type="ORF">CICMAG_R07564</name>
</gene>
<evidence type="ECO:0000256" key="12">
    <source>
        <dbReference type="PROSITE-ProRule" id="PRU00043"/>
    </source>
</evidence>
<dbReference type="SUPFAM" id="SSF49313">
    <property type="entry name" value="Cadherin-like"/>
    <property type="match status" value="2"/>
</dbReference>
<protein>
    <submittedName>
        <fullName evidence="14">FAT2 protein</fullName>
    </submittedName>
</protein>
<dbReference type="InterPro" id="IPR015919">
    <property type="entry name" value="Cadherin-like_sf"/>
</dbReference>
<evidence type="ECO:0000256" key="10">
    <source>
        <dbReference type="ARBA" id="ARBA00023157"/>
    </source>
</evidence>
<feature type="domain" description="Cadherin" evidence="13">
    <location>
        <begin position="4"/>
        <end position="38"/>
    </location>
</feature>
<sequence length="382" mass="41788">IPSYSLTVRATDNGHPAQFSDVAVHVHVSDVNDNPPRFFQLNYSVVVQENAPMGTSVLELIMSDRDSPENGPPYSFQITQGNDGKAFDVTQNGLLVTSSVLDRRTKEQYLLQVQVSDSGIPPLSSSAFINIQVTEQSQYAPSALPLEIFITTNEEAFRGGVLGKIHATDRDPHDTLVYTLVAEVPQEGLFSVGAADGKIIAGDKLPHGHYLLNVTVSDGTFIATTSVNVHVWCFTQEALDKAVVLHFRHLSPEEFVGDHWRNLQRFLGNILVTRRQNIHMASLQPAATSDGVDLLLAVGEPHGSLYEPQVLANKITVSAGEMDQLVGLRMKKAIHVPCHGSDCSHRVCKETIQLDPGMMSTYSTARLSVLTPRHSLEQICSC</sequence>
<evidence type="ECO:0000256" key="5">
    <source>
        <dbReference type="ARBA" id="ARBA00022737"/>
    </source>
</evidence>
<keyword evidence="5" id="KW-0677">Repeat</keyword>
<dbReference type="Gene3D" id="2.60.40.60">
    <property type="entry name" value="Cadherins"/>
    <property type="match status" value="3"/>
</dbReference>
<keyword evidence="10" id="KW-1015">Disulfide bond</keyword>
<keyword evidence="11" id="KW-0325">Glycoprotein</keyword>
<dbReference type="PRINTS" id="PR00205">
    <property type="entry name" value="CADHERIN"/>
</dbReference>
<evidence type="ECO:0000256" key="3">
    <source>
        <dbReference type="ARBA" id="ARBA00022692"/>
    </source>
</evidence>
<name>A0A7L0A968_9AVES</name>
<keyword evidence="9" id="KW-0472">Membrane</keyword>
<evidence type="ECO:0000256" key="2">
    <source>
        <dbReference type="ARBA" id="ARBA00022536"/>
    </source>
</evidence>
<evidence type="ECO:0000256" key="9">
    <source>
        <dbReference type="ARBA" id="ARBA00023136"/>
    </source>
</evidence>
<feature type="domain" description="Cadherin" evidence="13">
    <location>
        <begin position="39"/>
        <end position="143"/>
    </location>
</feature>
<evidence type="ECO:0000256" key="4">
    <source>
        <dbReference type="ARBA" id="ARBA00022729"/>
    </source>
</evidence>
<dbReference type="FunFam" id="2.60.40.60:FF:000037">
    <property type="entry name" value="FAT atypical cadherin 1"/>
    <property type="match status" value="1"/>
</dbReference>
<feature type="non-terminal residue" evidence="14">
    <location>
        <position position="1"/>
    </location>
</feature>
<organism evidence="14 15">
    <name type="scientific">Ciconia maguari</name>
    <dbReference type="NCBI Taxonomy" id="52777"/>
    <lineage>
        <taxon>Eukaryota</taxon>
        <taxon>Metazoa</taxon>
        <taxon>Chordata</taxon>
        <taxon>Craniata</taxon>
        <taxon>Vertebrata</taxon>
        <taxon>Euteleostomi</taxon>
        <taxon>Archelosauria</taxon>
        <taxon>Archosauria</taxon>
        <taxon>Dinosauria</taxon>
        <taxon>Saurischia</taxon>
        <taxon>Theropoda</taxon>
        <taxon>Coelurosauria</taxon>
        <taxon>Aves</taxon>
        <taxon>Neognathae</taxon>
        <taxon>Neoaves</taxon>
        <taxon>Aequornithes</taxon>
        <taxon>Ciconiiformes</taxon>
        <taxon>Ciconiidae</taxon>
        <taxon>Ciconia</taxon>
    </lineage>
</organism>
<evidence type="ECO:0000256" key="6">
    <source>
        <dbReference type="ARBA" id="ARBA00022837"/>
    </source>
</evidence>
<keyword evidence="3" id="KW-0812">Transmembrane</keyword>
<keyword evidence="7" id="KW-0130">Cell adhesion</keyword>
<reference evidence="14 15" key="1">
    <citation type="submission" date="2019-09" db="EMBL/GenBank/DDBJ databases">
        <title>Bird 10,000 Genomes (B10K) Project - Family phase.</title>
        <authorList>
            <person name="Zhang G."/>
        </authorList>
    </citation>
    <scope>NUCLEOTIDE SEQUENCE [LARGE SCALE GENOMIC DNA]</scope>
    <source>
        <strain evidence="14">B10K-DU-001-47</strain>
        <tissue evidence="14">Muscle</tissue>
    </source>
</reference>
<feature type="non-terminal residue" evidence="14">
    <location>
        <position position="382"/>
    </location>
</feature>
<evidence type="ECO:0000259" key="13">
    <source>
        <dbReference type="PROSITE" id="PS50268"/>
    </source>
</evidence>
<dbReference type="SMART" id="SM00112">
    <property type="entry name" value="CA"/>
    <property type="match status" value="2"/>
</dbReference>
<dbReference type="GO" id="GO:0005509">
    <property type="term" value="F:calcium ion binding"/>
    <property type="evidence" value="ECO:0007669"/>
    <property type="project" value="UniProtKB-UniRule"/>
</dbReference>
<dbReference type="GO" id="GO:0005886">
    <property type="term" value="C:plasma membrane"/>
    <property type="evidence" value="ECO:0007669"/>
    <property type="project" value="UniProtKB-SubCell"/>
</dbReference>
<keyword evidence="4" id="KW-0732">Signal</keyword>
<evidence type="ECO:0000256" key="8">
    <source>
        <dbReference type="ARBA" id="ARBA00022989"/>
    </source>
</evidence>
<dbReference type="PROSITE" id="PS50268">
    <property type="entry name" value="CADHERIN_2"/>
    <property type="match status" value="3"/>
</dbReference>
<keyword evidence="15" id="KW-1185">Reference proteome</keyword>
<dbReference type="PANTHER" id="PTHR24026">
    <property type="entry name" value="FAT ATYPICAL CADHERIN-RELATED"/>
    <property type="match status" value="1"/>
</dbReference>
<dbReference type="InterPro" id="IPR020894">
    <property type="entry name" value="Cadherin_CS"/>
</dbReference>
<dbReference type="PANTHER" id="PTHR24026:SF126">
    <property type="entry name" value="PROTOCADHERIN FAT 4"/>
    <property type="match status" value="1"/>
</dbReference>
<dbReference type="GO" id="GO:0007156">
    <property type="term" value="P:homophilic cell adhesion via plasma membrane adhesion molecules"/>
    <property type="evidence" value="ECO:0007669"/>
    <property type="project" value="InterPro"/>
</dbReference>
<comment type="caution">
    <text evidence="14">The sequence shown here is derived from an EMBL/GenBank/DDBJ whole genome shotgun (WGS) entry which is preliminary data.</text>
</comment>
<comment type="subcellular location">
    <subcellularLocation>
        <location evidence="1">Membrane</location>
        <topology evidence="1">Single-pass membrane protein</topology>
    </subcellularLocation>
</comment>
<keyword evidence="6 12" id="KW-0106">Calcium</keyword>
<proteinExistence type="predicted"/>
<evidence type="ECO:0000313" key="15">
    <source>
        <dbReference type="Proteomes" id="UP000537039"/>
    </source>
</evidence>
<dbReference type="Proteomes" id="UP000537039">
    <property type="component" value="Unassembled WGS sequence"/>
</dbReference>
<keyword evidence="2" id="KW-0245">EGF-like domain</keyword>
<dbReference type="AlphaFoldDB" id="A0A7L0A968"/>
<accession>A0A7L0A968</accession>
<keyword evidence="8" id="KW-1133">Transmembrane helix</keyword>
<dbReference type="PROSITE" id="PS00232">
    <property type="entry name" value="CADHERIN_1"/>
    <property type="match status" value="1"/>
</dbReference>